<dbReference type="STRING" id="1118202.SAMN05443429_102238"/>
<dbReference type="GO" id="GO:0010133">
    <property type="term" value="P:L-proline catabolic process to L-glutamate"/>
    <property type="evidence" value="ECO:0007669"/>
    <property type="project" value="TreeGrafter"/>
</dbReference>
<feature type="domain" description="Proline dehydrogenase" evidence="2">
    <location>
        <begin position="78"/>
        <end position="373"/>
    </location>
</feature>
<sequence>MSVFTDTEIAFKNKSTAELRKSQLLFGSLKSPFLAYAGSRFLNFAVEKNLPFAEEIVKNTLFAQFVGGVDREESREVVKELFRNHIGSIFDYSKEGIEKEEDFDETLAEIIQNIKFAEGNPAVPFVVFKPSGFGRIEIFDKTAHSPEKLSAEEKAEWERVVHRFDKACAEAQQRDVRIMVDAEETWLQDAADDLTNEMMAKYNREKAIVWNTVQMYRTGRQEYLEEDLQRAKEKNYFLGYKFVRGAYMEKERARAAALGYPDPIQPDKAATDANYNSAVDFVLKNLNRVSAFFGSHNEYSMELVMRKMTEAGLANDDERMHFGQLYGMSDNITYFLGAKNYNAAKYLPYGSVKEVVPYLVRRAMENTSVAGQTGRELSLIRKELKRRGAGDYRKRIALGIAGIAALSLLVSDRKKNS</sequence>
<dbReference type="EMBL" id="FQYI01000002">
    <property type="protein sequence ID" value="SHI56456.1"/>
    <property type="molecule type" value="Genomic_DNA"/>
</dbReference>
<accession>A0A1M6C621</accession>
<dbReference type="PANTHER" id="PTHR13914:SF0">
    <property type="entry name" value="PROLINE DEHYDROGENASE 1, MITOCHONDRIAL"/>
    <property type="match status" value="1"/>
</dbReference>
<dbReference type="AlphaFoldDB" id="A0A1M6C621"/>
<dbReference type="GO" id="GO:0071949">
    <property type="term" value="F:FAD binding"/>
    <property type="evidence" value="ECO:0007669"/>
    <property type="project" value="TreeGrafter"/>
</dbReference>
<name>A0A1M6C621_9FLAO</name>
<organism evidence="3 4">
    <name type="scientific">Cruoricaptor ignavus</name>
    <dbReference type="NCBI Taxonomy" id="1118202"/>
    <lineage>
        <taxon>Bacteria</taxon>
        <taxon>Pseudomonadati</taxon>
        <taxon>Bacteroidota</taxon>
        <taxon>Flavobacteriia</taxon>
        <taxon>Flavobacteriales</taxon>
        <taxon>Weeksellaceae</taxon>
        <taxon>Cruoricaptor</taxon>
    </lineage>
</organism>
<gene>
    <name evidence="3" type="ORF">SAMN05443429_102238</name>
</gene>
<dbReference type="Proteomes" id="UP000184335">
    <property type="component" value="Unassembled WGS sequence"/>
</dbReference>
<evidence type="ECO:0000256" key="1">
    <source>
        <dbReference type="ARBA" id="ARBA00023002"/>
    </source>
</evidence>
<reference evidence="3 4" key="1">
    <citation type="submission" date="2016-11" db="EMBL/GenBank/DDBJ databases">
        <authorList>
            <person name="Jaros S."/>
            <person name="Januszkiewicz K."/>
            <person name="Wedrychowicz H."/>
        </authorList>
    </citation>
    <scope>NUCLEOTIDE SEQUENCE [LARGE SCALE GENOMIC DNA]</scope>
    <source>
        <strain evidence="3 4">DSM 25479</strain>
    </source>
</reference>
<dbReference type="SUPFAM" id="SSF51730">
    <property type="entry name" value="FAD-linked oxidoreductase"/>
    <property type="match status" value="1"/>
</dbReference>
<dbReference type="RefSeq" id="WP_073178408.1">
    <property type="nucleotide sequence ID" value="NZ_FQYI01000002.1"/>
</dbReference>
<dbReference type="InterPro" id="IPR029041">
    <property type="entry name" value="FAD-linked_oxidoreductase-like"/>
</dbReference>
<keyword evidence="4" id="KW-1185">Reference proteome</keyword>
<dbReference type="Pfam" id="PF01619">
    <property type="entry name" value="Pro_dh"/>
    <property type="match status" value="1"/>
</dbReference>
<dbReference type="InterPro" id="IPR015659">
    <property type="entry name" value="Proline_oxidase"/>
</dbReference>
<dbReference type="Gene3D" id="3.20.20.220">
    <property type="match status" value="1"/>
</dbReference>
<evidence type="ECO:0000313" key="3">
    <source>
        <dbReference type="EMBL" id="SHI56456.1"/>
    </source>
</evidence>
<dbReference type="GO" id="GO:0004657">
    <property type="term" value="F:proline dehydrogenase activity"/>
    <property type="evidence" value="ECO:0007669"/>
    <property type="project" value="InterPro"/>
</dbReference>
<protein>
    <submittedName>
        <fullName evidence="3">L-proline dehydrogenase</fullName>
    </submittedName>
</protein>
<keyword evidence="1" id="KW-0560">Oxidoreductase</keyword>
<dbReference type="InterPro" id="IPR002872">
    <property type="entry name" value="Proline_DH_dom"/>
</dbReference>
<dbReference type="OrthoDB" id="1401444at2"/>
<proteinExistence type="predicted"/>
<evidence type="ECO:0000259" key="2">
    <source>
        <dbReference type="Pfam" id="PF01619"/>
    </source>
</evidence>
<dbReference type="PANTHER" id="PTHR13914">
    <property type="entry name" value="PROLINE OXIDASE"/>
    <property type="match status" value="1"/>
</dbReference>
<evidence type="ECO:0000313" key="4">
    <source>
        <dbReference type="Proteomes" id="UP000184335"/>
    </source>
</evidence>